<evidence type="ECO:0000259" key="1">
    <source>
        <dbReference type="PROSITE" id="PS50097"/>
    </source>
</evidence>
<organism evidence="2 3">
    <name type="scientific">Gongylonema pulchrum</name>
    <dbReference type="NCBI Taxonomy" id="637853"/>
    <lineage>
        <taxon>Eukaryota</taxon>
        <taxon>Metazoa</taxon>
        <taxon>Ecdysozoa</taxon>
        <taxon>Nematoda</taxon>
        <taxon>Chromadorea</taxon>
        <taxon>Rhabditida</taxon>
        <taxon>Spirurina</taxon>
        <taxon>Spiruromorpha</taxon>
        <taxon>Spiruroidea</taxon>
        <taxon>Gongylonematidae</taxon>
        <taxon>Gongylonema</taxon>
    </lineage>
</organism>
<dbReference type="Proteomes" id="UP000271098">
    <property type="component" value="Unassembled WGS sequence"/>
</dbReference>
<dbReference type="EMBL" id="UYRT01087168">
    <property type="protein sequence ID" value="VDN32254.1"/>
    <property type="molecule type" value="Genomic_DNA"/>
</dbReference>
<dbReference type="PROSITE" id="PS50097">
    <property type="entry name" value="BTB"/>
    <property type="match status" value="1"/>
</dbReference>
<dbReference type="InterPro" id="IPR000210">
    <property type="entry name" value="BTB/POZ_dom"/>
</dbReference>
<proteinExistence type="predicted"/>
<evidence type="ECO:0000313" key="2">
    <source>
        <dbReference type="EMBL" id="VDN32254.1"/>
    </source>
</evidence>
<dbReference type="OrthoDB" id="5789694at2759"/>
<accession>A0A3P7MRE3</accession>
<gene>
    <name evidence="2" type="ORF">GPUH_LOCUS18682</name>
</gene>
<keyword evidence="3" id="KW-1185">Reference proteome</keyword>
<sequence>MDGDVYSYKNLLYISSPYFRDLLSSDNVSLNQLTLNHSREAVLQTLSYMIFGVFESPEIVNPDLIPQMLKCAKQFQLRMTQFDDDIGRVLIFQLFKVANMPFAISFEKNMNNLDEVIKILALTHQQQAYYQVKRMCIAAIVEKHYRRFIKEYNSDAVGEKLDMYERLASAVVPSLSPVHRIESIRRGASACQRILHFKEFLNQ</sequence>
<name>A0A3P7MRE3_9BILA</name>
<reference evidence="2 3" key="1">
    <citation type="submission" date="2018-11" db="EMBL/GenBank/DDBJ databases">
        <authorList>
            <consortium name="Pathogen Informatics"/>
        </authorList>
    </citation>
    <scope>NUCLEOTIDE SEQUENCE [LARGE SCALE GENOMIC DNA]</scope>
</reference>
<dbReference type="AlphaFoldDB" id="A0A3P7MRE3"/>
<evidence type="ECO:0000313" key="3">
    <source>
        <dbReference type="Proteomes" id="UP000271098"/>
    </source>
</evidence>
<feature type="domain" description="BTB" evidence="1">
    <location>
        <begin position="1"/>
        <end position="58"/>
    </location>
</feature>
<protein>
    <recommendedName>
        <fullName evidence="1">BTB domain-containing protein</fullName>
    </recommendedName>
</protein>